<evidence type="ECO:0000256" key="13">
    <source>
        <dbReference type="ARBA" id="ARBA00023136"/>
    </source>
</evidence>
<dbReference type="InterPro" id="IPR005467">
    <property type="entry name" value="His_kinase_dom"/>
</dbReference>
<dbReference type="PhylomeDB" id="Q8ENG9"/>
<feature type="transmembrane region" description="Helical" evidence="14">
    <location>
        <begin position="26"/>
        <end position="45"/>
    </location>
</feature>
<evidence type="ECO:0000313" key="18">
    <source>
        <dbReference type="Proteomes" id="UP000000822"/>
    </source>
</evidence>
<dbReference type="InterPro" id="IPR003661">
    <property type="entry name" value="HisK_dim/P_dom"/>
</dbReference>
<keyword evidence="7 14" id="KW-0812">Transmembrane</keyword>
<dbReference type="SMART" id="SM00388">
    <property type="entry name" value="HisKA"/>
    <property type="match status" value="1"/>
</dbReference>
<sequence>MDWGINSVFINKSKRIPMRRYWTSRYLITLCVGLLIIAILSVWWIRHSTLENRVQMMELLTEDMADRYTESRGERPQPGGIPGGFPDQRWMGLEQEPLIYIIDRSGEIISRNRPMSPLDQEIDIEMLDSTETVQTLKMDDQNRLTFYMVKSPIVMDDTTIGWVMMAESKQLLTKVNHEYKLLATMIISLALLGWAAIYILTKRLSDPIKQVANAARNIEEGDYKVELSNNSKEEEIHELVSSFKGMANRLERLEAIRTELLAGVTHELKTPVTSISGLLQAINDDVVNDEERKEFLEISLKETEKMQTMIEDLLAFNSFASSTLPLNREKVAINETIEEIVHDWEITNLNNSIRVEVERNSEEAIVEVDWIRLEQIITNLFNNASQAMSEGIITVKILIEQQDVWIYVVDGGIGIPMEEQALIFERFYRGNEKKYSTRGLGLGLALSKMIAQAMNGDLTLLHSDKSGTTMKLQLPIVQENRKQSD</sequence>
<keyword evidence="4" id="KW-1003">Cell membrane</keyword>
<dbReference type="PANTHER" id="PTHR45528:SF1">
    <property type="entry name" value="SENSOR HISTIDINE KINASE CPXA"/>
    <property type="match status" value="1"/>
</dbReference>
<proteinExistence type="predicted"/>
<dbReference type="Pfam" id="PF00512">
    <property type="entry name" value="HisKA"/>
    <property type="match status" value="1"/>
</dbReference>
<feature type="transmembrane region" description="Helical" evidence="14">
    <location>
        <begin position="179"/>
        <end position="200"/>
    </location>
</feature>
<dbReference type="SMART" id="SM00304">
    <property type="entry name" value="HAMP"/>
    <property type="match status" value="1"/>
</dbReference>
<dbReference type="InterPro" id="IPR050398">
    <property type="entry name" value="HssS/ArlS-like"/>
</dbReference>
<dbReference type="EMBL" id="BA000028">
    <property type="protein sequence ID" value="BAC14470.1"/>
    <property type="molecule type" value="Genomic_DNA"/>
</dbReference>
<accession>Q8ENG9</accession>
<protein>
    <recommendedName>
        <fullName evidence="3">histidine kinase</fullName>
        <ecNumber evidence="3">2.7.13.3</ecNumber>
    </recommendedName>
</protein>
<dbReference type="STRING" id="221109.gene:10734766"/>
<keyword evidence="6" id="KW-0808">Transferase</keyword>
<reference evidence="17 18" key="1">
    <citation type="journal article" date="2001" name="FEMS Microbiol. Lett.">
        <title>Oceanobacillus iheyensis gen. nov., sp. nov., a deep-sea extremely halotolerant and alkaliphilic species isolated from a depth of 1050 m on the Iheya Ridge.</title>
        <authorList>
            <person name="Lu J."/>
            <person name="Nogi Y."/>
            <person name="Takami H."/>
        </authorList>
    </citation>
    <scope>NUCLEOTIDE SEQUENCE [LARGE SCALE GENOMIC DNA]</scope>
    <source>
        <strain evidence="18">DSM 14371 / CIP 107618 / JCM 11309 / KCTC 3954 / HTE831</strain>
    </source>
</reference>
<evidence type="ECO:0000259" key="15">
    <source>
        <dbReference type="PROSITE" id="PS50109"/>
    </source>
</evidence>
<dbReference type="GO" id="GO:0005886">
    <property type="term" value="C:plasma membrane"/>
    <property type="evidence" value="ECO:0007669"/>
    <property type="project" value="UniProtKB-SubCell"/>
</dbReference>
<dbReference type="PROSITE" id="PS50109">
    <property type="entry name" value="HIS_KIN"/>
    <property type="match status" value="1"/>
</dbReference>
<name>Q8ENG9_OCEIH</name>
<dbReference type="eggNOG" id="COG2770">
    <property type="taxonomic scope" value="Bacteria"/>
</dbReference>
<dbReference type="CDD" id="cd00082">
    <property type="entry name" value="HisKA"/>
    <property type="match status" value="1"/>
</dbReference>
<feature type="domain" description="HAMP" evidence="16">
    <location>
        <begin position="202"/>
        <end position="255"/>
    </location>
</feature>
<dbReference type="GO" id="GO:0000155">
    <property type="term" value="F:phosphorelay sensor kinase activity"/>
    <property type="evidence" value="ECO:0007669"/>
    <property type="project" value="InterPro"/>
</dbReference>
<dbReference type="SUPFAM" id="SSF55874">
    <property type="entry name" value="ATPase domain of HSP90 chaperone/DNA topoisomerase II/histidine kinase"/>
    <property type="match status" value="1"/>
</dbReference>
<dbReference type="CDD" id="cd06225">
    <property type="entry name" value="HAMP"/>
    <property type="match status" value="1"/>
</dbReference>
<keyword evidence="8" id="KW-0547">Nucleotide-binding</keyword>
<dbReference type="KEGG" id="oih:OB2514"/>
<dbReference type="InterPro" id="IPR036097">
    <property type="entry name" value="HisK_dim/P_sf"/>
</dbReference>
<evidence type="ECO:0000256" key="9">
    <source>
        <dbReference type="ARBA" id="ARBA00022777"/>
    </source>
</evidence>
<evidence type="ECO:0000256" key="3">
    <source>
        <dbReference type="ARBA" id="ARBA00012438"/>
    </source>
</evidence>
<reference evidence="17 18" key="2">
    <citation type="journal article" date="2002" name="Nucleic Acids Res.">
        <title>Genome sequence of Oceanobacillus iheyensis isolated from the Iheya Ridge and its unexpected adaptive capabilities to extreme environments.</title>
        <authorList>
            <person name="Takami H."/>
            <person name="Takaki Y."/>
            <person name="Uchiyama I."/>
        </authorList>
    </citation>
    <scope>NUCLEOTIDE SEQUENCE [LARGE SCALE GENOMIC DNA]</scope>
    <source>
        <strain evidence="18">DSM 14371 / CIP 107618 / JCM 11309 / KCTC 3954 / HTE831</strain>
    </source>
</reference>
<keyword evidence="18" id="KW-1185">Reference proteome</keyword>
<dbReference type="CDD" id="cd00075">
    <property type="entry name" value="HATPase"/>
    <property type="match status" value="1"/>
</dbReference>
<keyword evidence="11 14" id="KW-1133">Transmembrane helix</keyword>
<dbReference type="InterPro" id="IPR003660">
    <property type="entry name" value="HAMP_dom"/>
</dbReference>
<dbReference type="PROSITE" id="PS50885">
    <property type="entry name" value="HAMP"/>
    <property type="match status" value="1"/>
</dbReference>
<evidence type="ECO:0000256" key="10">
    <source>
        <dbReference type="ARBA" id="ARBA00022840"/>
    </source>
</evidence>
<dbReference type="Gene3D" id="6.10.340.10">
    <property type="match status" value="1"/>
</dbReference>
<dbReference type="EC" id="2.7.13.3" evidence="3"/>
<evidence type="ECO:0000256" key="2">
    <source>
        <dbReference type="ARBA" id="ARBA00004651"/>
    </source>
</evidence>
<keyword evidence="13 14" id="KW-0472">Membrane</keyword>
<dbReference type="SUPFAM" id="SSF158472">
    <property type="entry name" value="HAMP domain-like"/>
    <property type="match status" value="1"/>
</dbReference>
<evidence type="ECO:0000256" key="4">
    <source>
        <dbReference type="ARBA" id="ARBA00022475"/>
    </source>
</evidence>
<evidence type="ECO:0000313" key="17">
    <source>
        <dbReference type="EMBL" id="BAC14470.1"/>
    </source>
</evidence>
<dbReference type="PANTHER" id="PTHR45528">
    <property type="entry name" value="SENSOR HISTIDINE KINASE CPXA"/>
    <property type="match status" value="1"/>
</dbReference>
<dbReference type="SUPFAM" id="SSF47384">
    <property type="entry name" value="Homodimeric domain of signal transducing histidine kinase"/>
    <property type="match status" value="1"/>
</dbReference>
<evidence type="ECO:0000256" key="7">
    <source>
        <dbReference type="ARBA" id="ARBA00022692"/>
    </source>
</evidence>
<comment type="subcellular location">
    <subcellularLocation>
        <location evidence="2">Cell membrane</location>
        <topology evidence="2">Multi-pass membrane protein</topology>
    </subcellularLocation>
</comment>
<organism evidence="17 18">
    <name type="scientific">Oceanobacillus iheyensis (strain DSM 14371 / CIP 107618 / JCM 11309 / KCTC 3954 / HTE831)</name>
    <dbReference type="NCBI Taxonomy" id="221109"/>
    <lineage>
        <taxon>Bacteria</taxon>
        <taxon>Bacillati</taxon>
        <taxon>Bacillota</taxon>
        <taxon>Bacilli</taxon>
        <taxon>Bacillales</taxon>
        <taxon>Bacillaceae</taxon>
        <taxon>Oceanobacillus</taxon>
    </lineage>
</organism>
<dbReference type="Pfam" id="PF02518">
    <property type="entry name" value="HATPase_c"/>
    <property type="match status" value="1"/>
</dbReference>
<dbReference type="HOGENOM" id="CLU_000445_89_6_9"/>
<dbReference type="Pfam" id="PF00672">
    <property type="entry name" value="HAMP"/>
    <property type="match status" value="1"/>
</dbReference>
<comment type="catalytic activity">
    <reaction evidence="1">
        <text>ATP + protein L-histidine = ADP + protein N-phospho-L-histidine.</text>
        <dbReference type="EC" id="2.7.13.3"/>
    </reaction>
</comment>
<evidence type="ECO:0000256" key="6">
    <source>
        <dbReference type="ARBA" id="ARBA00022679"/>
    </source>
</evidence>
<dbReference type="SMART" id="SM00387">
    <property type="entry name" value="HATPase_c"/>
    <property type="match status" value="1"/>
</dbReference>
<keyword evidence="12" id="KW-0902">Two-component regulatory system</keyword>
<evidence type="ECO:0000256" key="14">
    <source>
        <dbReference type="SAM" id="Phobius"/>
    </source>
</evidence>
<dbReference type="Gene3D" id="1.10.287.130">
    <property type="match status" value="1"/>
</dbReference>
<gene>
    <name evidence="17" type="ordered locus">OB2514</name>
</gene>
<dbReference type="Gene3D" id="3.30.565.10">
    <property type="entry name" value="Histidine kinase-like ATPase, C-terminal domain"/>
    <property type="match status" value="1"/>
</dbReference>
<dbReference type="eggNOG" id="COG2205">
    <property type="taxonomic scope" value="Bacteria"/>
</dbReference>
<dbReference type="GO" id="GO:0005524">
    <property type="term" value="F:ATP binding"/>
    <property type="evidence" value="ECO:0007669"/>
    <property type="project" value="UniProtKB-KW"/>
</dbReference>
<dbReference type="PRINTS" id="PR00344">
    <property type="entry name" value="BCTRLSENSOR"/>
</dbReference>
<evidence type="ECO:0000256" key="12">
    <source>
        <dbReference type="ARBA" id="ARBA00023012"/>
    </source>
</evidence>
<keyword evidence="5" id="KW-0597">Phosphoprotein</keyword>
<dbReference type="InterPro" id="IPR004358">
    <property type="entry name" value="Sig_transdc_His_kin-like_C"/>
</dbReference>
<dbReference type="InterPro" id="IPR003594">
    <property type="entry name" value="HATPase_dom"/>
</dbReference>
<evidence type="ECO:0000256" key="1">
    <source>
        <dbReference type="ARBA" id="ARBA00000085"/>
    </source>
</evidence>
<evidence type="ECO:0000256" key="5">
    <source>
        <dbReference type="ARBA" id="ARBA00022553"/>
    </source>
</evidence>
<dbReference type="AlphaFoldDB" id="Q8ENG9"/>
<feature type="domain" description="Histidine kinase" evidence="15">
    <location>
        <begin position="263"/>
        <end position="478"/>
    </location>
</feature>
<dbReference type="Proteomes" id="UP000000822">
    <property type="component" value="Chromosome"/>
</dbReference>
<evidence type="ECO:0000256" key="8">
    <source>
        <dbReference type="ARBA" id="ARBA00022741"/>
    </source>
</evidence>
<dbReference type="InterPro" id="IPR036890">
    <property type="entry name" value="HATPase_C_sf"/>
</dbReference>
<keyword evidence="9 17" id="KW-0418">Kinase</keyword>
<evidence type="ECO:0000259" key="16">
    <source>
        <dbReference type="PROSITE" id="PS50885"/>
    </source>
</evidence>
<evidence type="ECO:0000256" key="11">
    <source>
        <dbReference type="ARBA" id="ARBA00022989"/>
    </source>
</evidence>
<keyword evidence="10" id="KW-0067">ATP-binding</keyword>